<gene>
    <name evidence="2" type="ORF">RRG08_057348</name>
</gene>
<reference evidence="2" key="1">
    <citation type="journal article" date="2023" name="G3 (Bethesda)">
        <title>A reference genome for the long-term kleptoplast-retaining sea slug Elysia crispata morphotype clarki.</title>
        <authorList>
            <person name="Eastman K.E."/>
            <person name="Pendleton A.L."/>
            <person name="Shaikh M.A."/>
            <person name="Suttiyut T."/>
            <person name="Ogas R."/>
            <person name="Tomko P."/>
            <person name="Gavelis G."/>
            <person name="Widhalm J.R."/>
            <person name="Wisecaver J.H."/>
        </authorList>
    </citation>
    <scope>NUCLEOTIDE SEQUENCE</scope>
    <source>
        <strain evidence="2">ECLA1</strain>
    </source>
</reference>
<comment type="caution">
    <text evidence="2">The sequence shown here is derived from an EMBL/GenBank/DDBJ whole genome shotgun (WGS) entry which is preliminary data.</text>
</comment>
<keyword evidence="3" id="KW-1185">Reference proteome</keyword>
<proteinExistence type="predicted"/>
<dbReference type="Proteomes" id="UP001283361">
    <property type="component" value="Unassembled WGS sequence"/>
</dbReference>
<accession>A0AAE0YKB0</accession>
<protein>
    <submittedName>
        <fullName evidence="2">Uncharacterized protein</fullName>
    </submittedName>
</protein>
<dbReference type="AlphaFoldDB" id="A0AAE0YKB0"/>
<feature type="region of interest" description="Disordered" evidence="1">
    <location>
        <begin position="388"/>
        <end position="415"/>
    </location>
</feature>
<feature type="compositionally biased region" description="Pro residues" evidence="1">
    <location>
        <begin position="396"/>
        <end position="407"/>
    </location>
</feature>
<feature type="compositionally biased region" description="Basic and acidic residues" evidence="1">
    <location>
        <begin position="172"/>
        <end position="186"/>
    </location>
</feature>
<evidence type="ECO:0000313" key="2">
    <source>
        <dbReference type="EMBL" id="KAK3747804.1"/>
    </source>
</evidence>
<feature type="region of interest" description="Disordered" evidence="1">
    <location>
        <begin position="145"/>
        <end position="235"/>
    </location>
</feature>
<organism evidence="2 3">
    <name type="scientific">Elysia crispata</name>
    <name type="common">lettuce slug</name>
    <dbReference type="NCBI Taxonomy" id="231223"/>
    <lineage>
        <taxon>Eukaryota</taxon>
        <taxon>Metazoa</taxon>
        <taxon>Spiralia</taxon>
        <taxon>Lophotrochozoa</taxon>
        <taxon>Mollusca</taxon>
        <taxon>Gastropoda</taxon>
        <taxon>Heterobranchia</taxon>
        <taxon>Euthyneura</taxon>
        <taxon>Panpulmonata</taxon>
        <taxon>Sacoglossa</taxon>
        <taxon>Placobranchoidea</taxon>
        <taxon>Plakobranchidae</taxon>
        <taxon>Elysia</taxon>
    </lineage>
</organism>
<feature type="compositionally biased region" description="Basic residues" evidence="1">
    <location>
        <begin position="50"/>
        <end position="59"/>
    </location>
</feature>
<dbReference type="EMBL" id="JAWDGP010006072">
    <property type="protein sequence ID" value="KAK3747804.1"/>
    <property type="molecule type" value="Genomic_DNA"/>
</dbReference>
<evidence type="ECO:0000256" key="1">
    <source>
        <dbReference type="SAM" id="MobiDB-lite"/>
    </source>
</evidence>
<evidence type="ECO:0000313" key="3">
    <source>
        <dbReference type="Proteomes" id="UP001283361"/>
    </source>
</evidence>
<feature type="region of interest" description="Disordered" evidence="1">
    <location>
        <begin position="33"/>
        <end position="85"/>
    </location>
</feature>
<sequence>MESFCFAKEGFAFQIVGQDPGSPKREGAMPTFPPEGARIHPPNLDVSGGRHCKTPRNPRGRTAPGREGFGFLPRSDPGGAPPPHFIRGGMPAHWRGLAPPGALWREAFKWSRPLRGGGLPRRACCQTKNSGRDWGCQQVPTAPVRLKEAQSIPPSNQEEWIESGRPFPSTRGEAEDPFRQRRKDMPTRIADSTCSFSEARHDGVSPRRSPSTHLAPETPQWLPSRNPDDPGPHNNPLISFGDFIFPHFIRGEFDWRGRPLKLQGLVRLQIKKVFLKDRPRGESTPSDKTPNEGVLHLLCQCCPERYEATPPPAFFFARVKPVLPFGFGGLWRESPPSRHLAIGGGKPSRKRGLTTYKTPTTEELIQQVGGEATLKKENANVSGGHIVLQKAKRRPCPPSPEGIPPTSPFSSNNPE</sequence>
<name>A0AAE0YKB0_9GAST</name>